<keyword evidence="2" id="KW-0732">Signal</keyword>
<name>A0AAV9Y166_9CRYT</name>
<dbReference type="EMBL" id="JAWDEY010000006">
    <property type="protein sequence ID" value="KAK6590553.1"/>
    <property type="molecule type" value="Genomic_DNA"/>
</dbReference>
<protein>
    <submittedName>
        <fullName evidence="3">Uncharacterized protein</fullName>
    </submittedName>
</protein>
<organism evidence="3 4">
    <name type="scientific">Cryptosporidium xiaoi</name>
    <dbReference type="NCBI Taxonomy" id="659607"/>
    <lineage>
        <taxon>Eukaryota</taxon>
        <taxon>Sar</taxon>
        <taxon>Alveolata</taxon>
        <taxon>Apicomplexa</taxon>
        <taxon>Conoidasida</taxon>
        <taxon>Coccidia</taxon>
        <taxon>Eucoccidiorida</taxon>
        <taxon>Eimeriorina</taxon>
        <taxon>Cryptosporidiidae</taxon>
        <taxon>Cryptosporidium</taxon>
    </lineage>
</organism>
<evidence type="ECO:0000256" key="1">
    <source>
        <dbReference type="SAM" id="Phobius"/>
    </source>
</evidence>
<dbReference type="AlphaFoldDB" id="A0AAV9Y166"/>
<evidence type="ECO:0000256" key="2">
    <source>
        <dbReference type="SAM" id="SignalP"/>
    </source>
</evidence>
<keyword evidence="1" id="KW-1133">Transmembrane helix</keyword>
<feature type="transmembrane region" description="Helical" evidence="1">
    <location>
        <begin position="199"/>
        <end position="220"/>
    </location>
</feature>
<evidence type="ECO:0000313" key="3">
    <source>
        <dbReference type="EMBL" id="KAK6590553.1"/>
    </source>
</evidence>
<keyword evidence="4" id="KW-1185">Reference proteome</keyword>
<evidence type="ECO:0000313" key="4">
    <source>
        <dbReference type="Proteomes" id="UP001311799"/>
    </source>
</evidence>
<reference evidence="3 4" key="1">
    <citation type="submission" date="2023-10" db="EMBL/GenBank/DDBJ databases">
        <title>Comparative genomics analysis reveals potential genetic determinants of host preference in Cryptosporidium xiaoi.</title>
        <authorList>
            <person name="Xiao L."/>
            <person name="Li J."/>
        </authorList>
    </citation>
    <scope>NUCLEOTIDE SEQUENCE [LARGE SCALE GENOMIC DNA]</scope>
    <source>
        <strain evidence="3 4">52996</strain>
    </source>
</reference>
<comment type="caution">
    <text evidence="3">The sequence shown here is derived from an EMBL/GenBank/DDBJ whole genome shotgun (WGS) entry which is preliminary data.</text>
</comment>
<dbReference type="Proteomes" id="UP001311799">
    <property type="component" value="Unassembled WGS sequence"/>
</dbReference>
<proteinExistence type="predicted"/>
<feature type="chain" id="PRO_5043866598" evidence="2">
    <location>
        <begin position="21"/>
        <end position="253"/>
    </location>
</feature>
<feature type="signal peptide" evidence="2">
    <location>
        <begin position="1"/>
        <end position="20"/>
    </location>
</feature>
<keyword evidence="1" id="KW-0472">Membrane</keyword>
<keyword evidence="1" id="KW-0812">Transmembrane</keyword>
<accession>A0AAV9Y166</accession>
<gene>
    <name evidence="3" type="ORF">RS030_152368</name>
</gene>
<sequence>MKLLPFTSFLLFLLVFRAKGTNLTCENRLRECEREVKTLLKKNSECSTDLDSLKLEISHLSEIVSQCEKGEKHGVSRNLITWGILGGHLRHFVSLFRSLVIAAYDNVPNEVDSKLKQFLFKSRVYTDPVMAKYIDFQNKACESVSRVVAGYSTVINQYVTYMHLYGGIINERLDKFVAKIESIDPQLVGSIPVNLCDRIFYILCAILVLYAALEFIRIVLKLFCRCFGLRCTSNSKKAARSPSSRSTPGNRRR</sequence>